<dbReference type="PROSITE" id="PS50297">
    <property type="entry name" value="ANK_REP_REGION"/>
    <property type="match status" value="2"/>
</dbReference>
<accession>A0A1Q9DLR3</accession>
<dbReference type="InterPro" id="IPR050776">
    <property type="entry name" value="Ank_Repeat/CDKN_Inhibitor"/>
</dbReference>
<dbReference type="OrthoDB" id="194358at2759"/>
<dbReference type="CDD" id="cd17039">
    <property type="entry name" value="Ubl_ubiquitin_like"/>
    <property type="match status" value="1"/>
</dbReference>
<keyword evidence="4" id="KW-0418">Kinase</keyword>
<dbReference type="InterPro" id="IPR002110">
    <property type="entry name" value="Ankyrin_rpt"/>
</dbReference>
<gene>
    <name evidence="4" type="primary">kidins220</name>
    <name evidence="4" type="ORF">AK812_SmicGene21704</name>
</gene>
<keyword evidence="5" id="KW-1185">Reference proteome</keyword>
<evidence type="ECO:0000313" key="5">
    <source>
        <dbReference type="Proteomes" id="UP000186817"/>
    </source>
</evidence>
<evidence type="ECO:0000256" key="3">
    <source>
        <dbReference type="PROSITE-ProRule" id="PRU00023"/>
    </source>
</evidence>
<evidence type="ECO:0000313" key="4">
    <source>
        <dbReference type="EMBL" id="OLP96105.1"/>
    </source>
</evidence>
<reference evidence="4 5" key="1">
    <citation type="submission" date="2016-02" db="EMBL/GenBank/DDBJ databases">
        <title>Genome analysis of coral dinoflagellate symbionts highlights evolutionary adaptations to a symbiotic lifestyle.</title>
        <authorList>
            <person name="Aranda M."/>
            <person name="Li Y."/>
            <person name="Liew Y.J."/>
            <person name="Baumgarten S."/>
            <person name="Simakov O."/>
            <person name="Wilson M."/>
            <person name="Piel J."/>
            <person name="Ashoor H."/>
            <person name="Bougouffa S."/>
            <person name="Bajic V.B."/>
            <person name="Ryu T."/>
            <person name="Ravasi T."/>
            <person name="Bayer T."/>
            <person name="Micklem G."/>
            <person name="Kim H."/>
            <person name="Bhak J."/>
            <person name="Lajeunesse T.C."/>
            <person name="Voolstra C.R."/>
        </authorList>
    </citation>
    <scope>NUCLEOTIDE SEQUENCE [LARGE SCALE GENOMIC DNA]</scope>
    <source>
        <strain evidence="4 5">CCMP2467</strain>
    </source>
</reference>
<feature type="repeat" description="ANK" evidence="3">
    <location>
        <begin position="116"/>
        <end position="145"/>
    </location>
</feature>
<dbReference type="Proteomes" id="UP000186817">
    <property type="component" value="Unassembled WGS sequence"/>
</dbReference>
<keyword evidence="2 3" id="KW-0040">ANK repeat</keyword>
<feature type="repeat" description="ANK" evidence="3">
    <location>
        <begin position="146"/>
        <end position="178"/>
    </location>
</feature>
<keyword evidence="1" id="KW-0677">Repeat</keyword>
<dbReference type="InterPro" id="IPR036770">
    <property type="entry name" value="Ankyrin_rpt-contain_sf"/>
</dbReference>
<dbReference type="PANTHER" id="PTHR24201">
    <property type="entry name" value="ANK_REP_REGION DOMAIN-CONTAINING PROTEIN"/>
    <property type="match status" value="1"/>
</dbReference>
<dbReference type="GO" id="GO:0005634">
    <property type="term" value="C:nucleus"/>
    <property type="evidence" value="ECO:0007669"/>
    <property type="project" value="TreeGrafter"/>
</dbReference>
<feature type="repeat" description="ANK" evidence="3">
    <location>
        <begin position="179"/>
        <end position="211"/>
    </location>
</feature>
<dbReference type="InterPro" id="IPR029071">
    <property type="entry name" value="Ubiquitin-like_domsf"/>
</dbReference>
<keyword evidence="4" id="KW-0808">Transferase</keyword>
<proteinExistence type="predicted"/>
<name>A0A1Q9DLR3_SYMMI</name>
<dbReference type="EMBL" id="LSRX01000480">
    <property type="protein sequence ID" value="OLP96105.1"/>
    <property type="molecule type" value="Genomic_DNA"/>
</dbReference>
<dbReference type="SUPFAM" id="SSF54236">
    <property type="entry name" value="Ubiquitin-like"/>
    <property type="match status" value="1"/>
</dbReference>
<dbReference type="AlphaFoldDB" id="A0A1Q9DLR3"/>
<evidence type="ECO:0000256" key="2">
    <source>
        <dbReference type="ARBA" id="ARBA00023043"/>
    </source>
</evidence>
<organism evidence="4 5">
    <name type="scientific">Symbiodinium microadriaticum</name>
    <name type="common">Dinoflagellate</name>
    <name type="synonym">Zooxanthella microadriatica</name>
    <dbReference type="NCBI Taxonomy" id="2951"/>
    <lineage>
        <taxon>Eukaryota</taxon>
        <taxon>Sar</taxon>
        <taxon>Alveolata</taxon>
        <taxon>Dinophyceae</taxon>
        <taxon>Suessiales</taxon>
        <taxon>Symbiodiniaceae</taxon>
        <taxon>Symbiodinium</taxon>
    </lineage>
</organism>
<dbReference type="SUPFAM" id="SSF48403">
    <property type="entry name" value="Ankyrin repeat"/>
    <property type="match status" value="1"/>
</dbReference>
<dbReference type="GO" id="GO:0016301">
    <property type="term" value="F:kinase activity"/>
    <property type="evidence" value="ECO:0007669"/>
    <property type="project" value="UniProtKB-KW"/>
</dbReference>
<dbReference type="Gene3D" id="1.25.40.20">
    <property type="entry name" value="Ankyrin repeat-containing domain"/>
    <property type="match status" value="1"/>
</dbReference>
<evidence type="ECO:0000256" key="1">
    <source>
        <dbReference type="ARBA" id="ARBA00022737"/>
    </source>
</evidence>
<dbReference type="PANTHER" id="PTHR24201:SF16">
    <property type="entry name" value="ANKYRIN-1-LIKE-RELATED"/>
    <property type="match status" value="1"/>
</dbReference>
<dbReference type="SMART" id="SM00248">
    <property type="entry name" value="ANK"/>
    <property type="match status" value="4"/>
</dbReference>
<protein>
    <submittedName>
        <fullName evidence="4">Kinase D-interacting substrate of 220 kDa</fullName>
    </submittedName>
</protein>
<dbReference type="PROSITE" id="PS50088">
    <property type="entry name" value="ANK_REPEAT"/>
    <property type="match status" value="3"/>
</dbReference>
<sequence>MLRITLLSGEDLTSIPCAELSDVQALKQRLHHQHGLPPRFRQRLLHEGNILDDAFELDSPMDLQVLTLPFSEASDTQRDRLYEASGSGPAAEVESLLHVPADPDTVDVELDMLPGSPLMSASSLGRLDVVKLLLEAKAQVDLTDGSGATALIYAAINGHAGVLQFLMESGAQLGKSDHHGWTSLMHAVVNGHAEVVQLLLGAGAEMDLSDQESIGALMTAANRGHSQVVQLLSEASSPEDDYSGRTALVLATCRRLVEERASEKKKVFATTLYSAVALVLAMSMRCPADILEPVLVIGGFVGGALGCLLPKESLLGGESAVMPCVIFGMAWAFVFGVQSELNDDGVYFVAGPHSQATPQVIVLEIVGTESYSPLILPAVLCSFTAATCDSVALALLEDILVQDGIDLEVIRQKALNHSPLRQYAFRKASACK</sequence>
<comment type="caution">
    <text evidence="4">The sequence shown here is derived from an EMBL/GenBank/DDBJ whole genome shotgun (WGS) entry which is preliminary data.</text>
</comment>
<dbReference type="Pfam" id="PF12796">
    <property type="entry name" value="Ank_2"/>
    <property type="match status" value="1"/>
</dbReference>